<dbReference type="AlphaFoldDB" id="A0A328VFL4"/>
<dbReference type="Proteomes" id="UP000248706">
    <property type="component" value="Unassembled WGS sequence"/>
</dbReference>
<name>A0A328VFL4_9CHLR</name>
<protein>
    <submittedName>
        <fullName evidence="1">Uncharacterized protein</fullName>
    </submittedName>
</protein>
<dbReference type="EMBL" id="MCIF01000002">
    <property type="protein sequence ID" value="RAQ94114.1"/>
    <property type="molecule type" value="Genomic_DNA"/>
</dbReference>
<comment type="caution">
    <text evidence="1">The sequence shown here is derived from an EMBL/GenBank/DDBJ whole genome shotgun (WGS) entry which is preliminary data.</text>
</comment>
<reference evidence="1 2" key="1">
    <citation type="submission" date="2016-08" db="EMBL/GenBank/DDBJ databases">
        <title>Analysis of Carbohydrate Active Enzymes in Thermogemmatispora T81 Reveals Carbohydrate Degradation Ability.</title>
        <authorList>
            <person name="Tomazini A."/>
            <person name="Lal S."/>
            <person name="Stott M."/>
            <person name="Henrissat B."/>
            <person name="Polikarpov I."/>
            <person name="Sparling R."/>
            <person name="Levin D.B."/>
        </authorList>
    </citation>
    <scope>NUCLEOTIDE SEQUENCE [LARGE SCALE GENOMIC DNA]</scope>
    <source>
        <strain evidence="1 2">T81</strain>
    </source>
</reference>
<evidence type="ECO:0000313" key="2">
    <source>
        <dbReference type="Proteomes" id="UP000248706"/>
    </source>
</evidence>
<gene>
    <name evidence="1" type="ORF">A4R35_01125</name>
</gene>
<organism evidence="1 2">
    <name type="scientific">Thermogemmatispora tikiterensis</name>
    <dbReference type="NCBI Taxonomy" id="1825093"/>
    <lineage>
        <taxon>Bacteria</taxon>
        <taxon>Bacillati</taxon>
        <taxon>Chloroflexota</taxon>
        <taxon>Ktedonobacteria</taxon>
        <taxon>Thermogemmatisporales</taxon>
        <taxon>Thermogemmatisporaceae</taxon>
        <taxon>Thermogemmatispora</taxon>
    </lineage>
</organism>
<evidence type="ECO:0000313" key="1">
    <source>
        <dbReference type="EMBL" id="RAQ94114.1"/>
    </source>
</evidence>
<keyword evidence="2" id="KW-1185">Reference proteome</keyword>
<sequence>MVCRAGGGRRSGILFSGAAQRCMQVWGSATAFTVEAVATRGMRLSVVQIAAVGKICQPRSHHMPSLMPVQISIPPLR</sequence>
<accession>A0A328VFL4</accession>
<proteinExistence type="predicted"/>